<dbReference type="RefSeq" id="YP_010098109.1">
    <property type="nucleotide sequence ID" value="NC_055764.1"/>
</dbReference>
<protein>
    <submittedName>
        <fullName evidence="5">Tape measure protein</fullName>
    </submittedName>
</protein>
<sequence length="1809" mass="189272">MAKTFLVGEGAVRLIPNAAGFHVSARKAIREGGGLNVGVDLRPDAKTFRQEARTRLQAIKLTHDVKLRADTTGFARDAKAKLEAHKQLTVRAKVEAHLDARSVASAHTAAQAQLRAMGPLKIAVKAEGNLSSLASVMAEMQAIARAGITTPVNAERGRSRGGALGGGGGGGGGGGRPVRKAAIATGTVFAPIVTQAALGGLTALVGAASQAAGALGLLPAAATAAGAGLAAVAIGAAGIGGAFSALSKESEAAGSSVSQSASAQAGAQRQIAAADRGLATAHRGVTRALQDLNNERRNAVRRLRDMNDEMKMAPVNEREAALAIKESYKRLQEAYASGDALEIEGAQIDIDKSKLQYDQLKKQNSDLAADVAEANRKGVEGDEQVIAAKDGVTDAVNGLKDAQDALASAMEAAADATKSMAGGTDQLAKAMAKLAPNAQDFVRKIHALGPAWTETRKFIQDALFSRLGDSVTTLANVQLPVLKTGLAGIATEINGGLRGALATFSTEQAAMDFTTTLNNSRGMWAGIAQSFAPFAQAFMNVTTVGSEFMPRLGTAVSNMASNFKQFTDEARADGSMQEFFENSLTMAKQLGRILANVGAIVGEVFSAGAEVGGGFLNTIETATGELREFLGSAEGQEGLKTFFEGVRVAVQTLAPIIQIVASTILTVLGPALTDLVIGLGPGLVQMFEGLSGGLAAIQPVMQVVGQAIGSIGTELGSVFEVLGPVIAQVLSALAPAIQPLAQLLGAVIKALAPILVLVGEFVGLLISALAPAFTKIVEALTPVIQSLIDSLMPILPPIMDVLGQLASTIADALVMALEAIAPFLPQLVGAFGSLLTAILPLMPVFGELIASLIPPLISVLEGIMPTVVRIIEILGDLVGYIVPILIPILRLLAAIVGEVFSWIGSLIGAIFRNVLDPIFIAIGWALRKLGDFFNWLWNVAIKPAWDAIWGAIKWGWENAIKPAFNALMDGIQNVGDFFAEVVSAIGKAWGMLADIASKPINWVINHVINGGIGRAWKAVDNFLGGHMPDWKDVSPIRMASGGEVPMAAGAERGKDSVRILGMPGEHMWDVTDVARAGGQQAMYRMRDMVMKGKPFTWTPAGLADAEGDGALPRYAKGGELSAGDKLSPLPGEGGLQPIAQLMARIIKNTWPETVSSIGGYRPPDGYNEHSSGRALDVMVNENRKTGDEVTGFSMANHPKYPVTHTIWAQKMHYPPDGRTEGMDDRGSPTQNHMDHPHIWYAPNQGPINPNVMPDNIVFGGVTDAGVRRGITAWAEKAFNTALAPVKKLLETSAFAPPPEIKAVPREMYNGMVEPAKEKLLDKVSELTSVEGWKNLLGGAVDKVRNGVGGALGGLKKMLFDTGGVIRPGTTVVQNDTGRDEYMLNPTETILLRGLVAALRGIGINPTLPQDQQTTPGTQDVNIDSVGGKQTTPGELPTPEQTEIKPPTAEELGPDTTVAKDGKQKQRTIDAVIAEGKRRGMSDDDIKAAIATVLVESEGEIHANQSVPESMNLPHTAVGSDHDSVGPFQQRNSWGTAADRMDPTKSAGLFYDALAKSGATGTIGQRAQAVQRSAFPDKYDKRVDEATAYLAKYNEAAPTGSSNDPVTVTPADPKDWETTADNVKPGDTTGSAYGQNLQGAAIGKNGEYKPDNNVTTGGKGGIGGATKPMFSNPFETDGGKFAQSMAKRTPLGIGGPQMETLAKKAPAVTELANGVAQNIPAYAAALAGNPAELAAKVATATGAWATKTATDFATYLPENAPGMIESALSAVAGPLIGTVNTGMSKDDLTSTMEDVQNRQIRRSKNGRRRI</sequence>
<feature type="region of interest" description="Disordered" evidence="2">
    <location>
        <begin position="1405"/>
        <end position="1464"/>
    </location>
</feature>
<keyword evidence="3" id="KW-0812">Transmembrane</keyword>
<keyword evidence="6" id="KW-1185">Reference proteome</keyword>
<feature type="compositionally biased region" description="Low complexity" evidence="2">
    <location>
        <begin position="1405"/>
        <end position="1418"/>
    </location>
</feature>
<feature type="transmembrane region" description="Helical" evidence="3">
    <location>
        <begin position="877"/>
        <end position="896"/>
    </location>
</feature>
<evidence type="ECO:0000313" key="6">
    <source>
        <dbReference type="Proteomes" id="UP000263200"/>
    </source>
</evidence>
<evidence type="ECO:0000256" key="3">
    <source>
        <dbReference type="SAM" id="Phobius"/>
    </source>
</evidence>
<evidence type="ECO:0000313" key="5">
    <source>
        <dbReference type="EMBL" id="AXQ62075.1"/>
    </source>
</evidence>
<dbReference type="GeneID" id="65115778"/>
<keyword evidence="3" id="KW-0472">Membrane</keyword>
<feature type="transmembrane region" description="Helical" evidence="3">
    <location>
        <begin position="823"/>
        <end position="842"/>
    </location>
</feature>
<keyword evidence="3" id="KW-1133">Transmembrane helix</keyword>
<dbReference type="InterPro" id="IPR016024">
    <property type="entry name" value="ARM-type_fold"/>
</dbReference>
<feature type="region of interest" description="Disordered" evidence="2">
    <location>
        <begin position="154"/>
        <end position="175"/>
    </location>
</feature>
<evidence type="ECO:0000256" key="1">
    <source>
        <dbReference type="SAM" id="Coils"/>
    </source>
</evidence>
<evidence type="ECO:0000259" key="4">
    <source>
        <dbReference type="Pfam" id="PF26571"/>
    </source>
</evidence>
<dbReference type="InterPro" id="IPR011989">
    <property type="entry name" value="ARM-like"/>
</dbReference>
<feature type="domain" description="ARB-07466-like C-terminal" evidence="4">
    <location>
        <begin position="1132"/>
        <end position="1233"/>
    </location>
</feature>
<gene>
    <name evidence="5" type="primary">41</name>
    <name evidence="5" type="ORF">SEA_SKYSAND_41</name>
</gene>
<evidence type="ECO:0000256" key="2">
    <source>
        <dbReference type="SAM" id="MobiDB-lite"/>
    </source>
</evidence>
<accession>A0A385DU57</accession>
<dbReference type="InterPro" id="IPR058593">
    <property type="entry name" value="ARB_07466-like_C"/>
</dbReference>
<feature type="coiled-coil region" evidence="1">
    <location>
        <begin position="282"/>
        <end position="309"/>
    </location>
</feature>
<keyword evidence="1" id="KW-0175">Coiled coil</keyword>
<feature type="transmembrane region" description="Helical" evidence="3">
    <location>
        <begin position="794"/>
        <end position="816"/>
    </location>
</feature>
<dbReference type="SUPFAM" id="SSF48371">
    <property type="entry name" value="ARM repeat"/>
    <property type="match status" value="1"/>
</dbReference>
<feature type="compositionally biased region" description="Gly residues" evidence="2">
    <location>
        <begin position="160"/>
        <end position="175"/>
    </location>
</feature>
<reference evidence="5 6" key="1">
    <citation type="submission" date="2018-07" db="EMBL/GenBank/DDBJ databases">
        <authorList>
            <person name="Paudel S."/>
            <person name="Allison O."/>
            <person name="Bailey A.D."/>
            <person name="Brown D.S."/>
            <person name="Bonilla M.E."/>
            <person name="Bonilla Y.V."/>
            <person name="Cates D."/>
            <person name="Carrothers E.I."/>
            <person name="Chibueze J."/>
            <person name="Davis M.L."/>
            <person name="DelaEspriella B.L."/>
            <person name="Draper A."/>
            <person name="Fleury J.A."/>
            <person name="Guzman S."/>
            <person name="Hibbitts D."/>
            <person name="Johnson I.J."/>
            <person name="Liu A."/>
            <person name="McGeady S.J."/>
            <person name="Nelson T.K."/>
            <person name="Parrish M.E."/>
            <person name="Pete A.B."/>
            <person name="Reed J."/>
            <person name="Burgos S.B."/>
            <person name="Summer D.S."/>
            <person name="Washington A.O."/>
            <person name="Belay S."/>
            <person name="Gibbs K.A."/>
            <person name="Guillen V.E."/>
            <person name="Modlin S.E."/>
            <person name="Buchser W.J."/>
            <person name="Forsyth M.H."/>
            <person name="Saha M.S."/>
            <person name="Butela K.A."/>
            <person name="Garlena R.A."/>
            <person name="Russell D.A."/>
            <person name="Pope W.H."/>
            <person name="Jacobs-Sera D."/>
            <person name="Hatfull G.F."/>
        </authorList>
    </citation>
    <scope>NUCLEOTIDE SEQUENCE [LARGE SCALE GENOMIC DNA]</scope>
</reference>
<organism evidence="5 6">
    <name type="scientific">Gordonia phage Skysand</name>
    <dbReference type="NCBI Taxonomy" id="2301559"/>
    <lineage>
        <taxon>Viruses</taxon>
        <taxon>Duplodnaviria</taxon>
        <taxon>Heunggongvirae</taxon>
        <taxon>Uroviricota</taxon>
        <taxon>Caudoviricetes</taxon>
        <taxon>Zierdtviridae</taxon>
        <taxon>Emilbogenvirinae</taxon>
        <taxon>Skysandvirus</taxon>
        <taxon>Skysandvirus skysand</taxon>
    </lineage>
</organism>
<dbReference type="EMBL" id="MH669013">
    <property type="protein sequence ID" value="AXQ62075.1"/>
    <property type="molecule type" value="Genomic_DNA"/>
</dbReference>
<dbReference type="Gene3D" id="1.25.10.10">
    <property type="entry name" value="Leucine-rich Repeat Variant"/>
    <property type="match status" value="1"/>
</dbReference>
<dbReference type="KEGG" id="vg:65115778"/>
<name>A0A385DU57_9CAUD</name>
<proteinExistence type="predicted"/>
<feature type="transmembrane region" description="Helical" evidence="3">
    <location>
        <begin position="902"/>
        <end position="926"/>
    </location>
</feature>
<dbReference type="Pfam" id="PF26571">
    <property type="entry name" value="VldE"/>
    <property type="match status" value="1"/>
</dbReference>
<feature type="coiled-coil region" evidence="1">
    <location>
        <begin position="343"/>
        <end position="419"/>
    </location>
</feature>
<dbReference type="Proteomes" id="UP000263200">
    <property type="component" value="Segment"/>
</dbReference>